<proteinExistence type="predicted"/>
<dbReference type="OrthoDB" id="4952043at2"/>
<dbReference type="Proteomes" id="UP000053923">
    <property type="component" value="Unassembled WGS sequence"/>
</dbReference>
<dbReference type="AlphaFoldDB" id="A0A101J5M8"/>
<dbReference type="PANTHER" id="PTHR37318">
    <property type="entry name" value="BSL7504 PROTEIN"/>
    <property type="match status" value="1"/>
</dbReference>
<protein>
    <submittedName>
        <fullName evidence="2">MarR family transcriptional regulator</fullName>
    </submittedName>
</protein>
<reference evidence="3" key="1">
    <citation type="submission" date="2015-10" db="EMBL/GenBank/DDBJ databases">
        <authorList>
            <person name="Ju K.-S."/>
            <person name="Doroghazi J.R."/>
            <person name="Metcalf W.W."/>
        </authorList>
    </citation>
    <scope>NUCLEOTIDE SEQUENCE [LARGE SCALE GENOMIC DNA]</scope>
    <source>
        <strain evidence="3">NRRL 3151</strain>
    </source>
</reference>
<dbReference type="InterPro" id="IPR036388">
    <property type="entry name" value="WH-like_DNA-bd_sf"/>
</dbReference>
<dbReference type="Pfam" id="PF13601">
    <property type="entry name" value="HTH_34"/>
    <property type="match status" value="1"/>
</dbReference>
<feature type="domain" description="Winged helix DNA-binding" evidence="1">
    <location>
        <begin position="18"/>
        <end position="95"/>
    </location>
</feature>
<dbReference type="PANTHER" id="PTHR37318:SF1">
    <property type="entry name" value="BSL7504 PROTEIN"/>
    <property type="match status" value="1"/>
</dbReference>
<sequence length="113" mass="12039">MSDRGLPGLDEVIHHPTRLTLTAFLSGCAEAEFGAVRDYCQVSDASVSRITSALEAAGYVQARKGYVGKRPRTWLALTPAGREALSRHLAALQDLAASASQAGMRICAPPDRD</sequence>
<dbReference type="Gene3D" id="1.10.10.10">
    <property type="entry name" value="Winged helix-like DNA-binding domain superfamily/Winged helix DNA-binding domain"/>
    <property type="match status" value="1"/>
</dbReference>
<evidence type="ECO:0000259" key="1">
    <source>
        <dbReference type="Pfam" id="PF13601"/>
    </source>
</evidence>
<accession>A0A101J5M8</accession>
<name>A0A101J5M8_9ACTN</name>
<dbReference type="InterPro" id="IPR036390">
    <property type="entry name" value="WH_DNA-bd_sf"/>
</dbReference>
<evidence type="ECO:0000313" key="3">
    <source>
        <dbReference type="Proteomes" id="UP000053923"/>
    </source>
</evidence>
<keyword evidence="3" id="KW-1185">Reference proteome</keyword>
<gene>
    <name evidence="2" type="ORF">ADL12_48280</name>
</gene>
<comment type="caution">
    <text evidence="2">The sequence shown here is derived from an EMBL/GenBank/DDBJ whole genome shotgun (WGS) entry which is preliminary data.</text>
</comment>
<dbReference type="EMBL" id="LLZG01000420">
    <property type="protein sequence ID" value="KUL20673.1"/>
    <property type="molecule type" value="Genomic_DNA"/>
</dbReference>
<dbReference type="RefSeq" id="WP_062715605.1">
    <property type="nucleotide sequence ID" value="NZ_LLZG01000420.1"/>
</dbReference>
<dbReference type="SUPFAM" id="SSF46785">
    <property type="entry name" value="Winged helix' DNA-binding domain"/>
    <property type="match status" value="1"/>
</dbReference>
<dbReference type="InterPro" id="IPR027395">
    <property type="entry name" value="WH_DNA-bd_dom"/>
</dbReference>
<organism evidence="2 3">
    <name type="scientific">Streptomyces regalis</name>
    <dbReference type="NCBI Taxonomy" id="68262"/>
    <lineage>
        <taxon>Bacteria</taxon>
        <taxon>Bacillati</taxon>
        <taxon>Actinomycetota</taxon>
        <taxon>Actinomycetes</taxon>
        <taxon>Kitasatosporales</taxon>
        <taxon>Streptomycetaceae</taxon>
        <taxon>Streptomyces</taxon>
    </lineage>
</organism>
<evidence type="ECO:0000313" key="2">
    <source>
        <dbReference type="EMBL" id="KUL20673.1"/>
    </source>
</evidence>